<feature type="compositionally biased region" description="Low complexity" evidence="1">
    <location>
        <begin position="49"/>
        <end position="65"/>
    </location>
</feature>
<organism evidence="2 3">
    <name type="scientific">Actinomadura keratinilytica</name>
    <dbReference type="NCBI Taxonomy" id="547461"/>
    <lineage>
        <taxon>Bacteria</taxon>
        <taxon>Bacillati</taxon>
        <taxon>Actinomycetota</taxon>
        <taxon>Actinomycetes</taxon>
        <taxon>Streptosporangiales</taxon>
        <taxon>Thermomonosporaceae</taxon>
        <taxon>Actinomadura</taxon>
    </lineage>
</organism>
<sequence length="80" mass="8271">MRALYACLMGDRVHSVSASTGLTMGERQQRRPRRAPQASVPGGGHDRPSGPGALGAAPRPPAQGRDFGSSAKVSATQSLM</sequence>
<evidence type="ECO:0000256" key="1">
    <source>
        <dbReference type="SAM" id="MobiDB-lite"/>
    </source>
</evidence>
<protein>
    <submittedName>
        <fullName evidence="2">Uncharacterized protein</fullName>
    </submittedName>
</protein>
<evidence type="ECO:0000313" key="2">
    <source>
        <dbReference type="EMBL" id="GAA4127034.1"/>
    </source>
</evidence>
<dbReference type="Proteomes" id="UP001500266">
    <property type="component" value="Unassembled WGS sequence"/>
</dbReference>
<dbReference type="EMBL" id="BAABDO010000001">
    <property type="protein sequence ID" value="GAA4127034.1"/>
    <property type="molecule type" value="Genomic_DNA"/>
</dbReference>
<accession>A0ABP7XWB1</accession>
<name>A0ABP7XWB1_9ACTN</name>
<reference evidence="3" key="1">
    <citation type="journal article" date="2019" name="Int. J. Syst. Evol. Microbiol.">
        <title>The Global Catalogue of Microorganisms (GCM) 10K type strain sequencing project: providing services to taxonomists for standard genome sequencing and annotation.</title>
        <authorList>
            <consortium name="The Broad Institute Genomics Platform"/>
            <consortium name="The Broad Institute Genome Sequencing Center for Infectious Disease"/>
            <person name="Wu L."/>
            <person name="Ma J."/>
        </authorList>
    </citation>
    <scope>NUCLEOTIDE SEQUENCE [LARGE SCALE GENOMIC DNA]</scope>
    <source>
        <strain evidence="3">JCM 17316</strain>
    </source>
</reference>
<evidence type="ECO:0000313" key="3">
    <source>
        <dbReference type="Proteomes" id="UP001500266"/>
    </source>
</evidence>
<keyword evidence="3" id="KW-1185">Reference proteome</keyword>
<feature type="region of interest" description="Disordered" evidence="1">
    <location>
        <begin position="16"/>
        <end position="80"/>
    </location>
</feature>
<comment type="caution">
    <text evidence="2">The sequence shown here is derived from an EMBL/GenBank/DDBJ whole genome shotgun (WGS) entry which is preliminary data.</text>
</comment>
<proteinExistence type="predicted"/>
<gene>
    <name evidence="2" type="ORF">GCM10022416_01330</name>
</gene>
<feature type="compositionally biased region" description="Polar residues" evidence="1">
    <location>
        <begin position="71"/>
        <end position="80"/>
    </location>
</feature>